<gene>
    <name evidence="1" type="ORF">C9J27_12235</name>
</gene>
<accession>A0A2T3KH81</accession>
<accession>A0A0B7JGA2</accession>
<evidence type="ECO:0000313" key="1">
    <source>
        <dbReference type="EMBL" id="PSU98439.1"/>
    </source>
</evidence>
<dbReference type="AlphaFoldDB" id="A0A0B7JGA2"/>
<dbReference type="Proteomes" id="UP000241426">
    <property type="component" value="Unassembled WGS sequence"/>
</dbReference>
<dbReference type="GeneID" id="29943187"/>
<proteinExistence type="predicted"/>
<organism evidence="1 2">
    <name type="scientific">Photobacterium kishitanii</name>
    <dbReference type="NCBI Taxonomy" id="318456"/>
    <lineage>
        <taxon>Bacteria</taxon>
        <taxon>Pseudomonadati</taxon>
        <taxon>Pseudomonadota</taxon>
        <taxon>Gammaproteobacteria</taxon>
        <taxon>Vibrionales</taxon>
        <taxon>Vibrionaceae</taxon>
        <taxon>Photobacterium</taxon>
    </lineage>
</organism>
<dbReference type="EMBL" id="PYNF01000009">
    <property type="protein sequence ID" value="PSU98439.1"/>
    <property type="molecule type" value="Genomic_DNA"/>
</dbReference>
<protein>
    <submittedName>
        <fullName evidence="1">Uncharacterized protein</fullName>
    </submittedName>
</protein>
<reference evidence="1 2" key="1">
    <citation type="submission" date="2018-01" db="EMBL/GenBank/DDBJ databases">
        <title>Whole genome sequencing of Histamine producing bacteria.</title>
        <authorList>
            <person name="Butler K."/>
        </authorList>
    </citation>
    <scope>NUCLEOTIDE SEQUENCE [LARGE SCALE GENOMIC DNA]</scope>
    <source>
        <strain evidence="1 2">FS-7.2</strain>
    </source>
</reference>
<comment type="caution">
    <text evidence="1">The sequence shown here is derived from an EMBL/GenBank/DDBJ whole genome shotgun (WGS) entry which is preliminary data.</text>
</comment>
<evidence type="ECO:0000313" key="2">
    <source>
        <dbReference type="Proteomes" id="UP000241426"/>
    </source>
</evidence>
<dbReference type="PIRSF" id="PIRSF028680">
    <property type="entry name" value="UCP028680"/>
    <property type="match status" value="1"/>
</dbReference>
<dbReference type="eggNOG" id="ENOG502ZIBD">
    <property type="taxonomic scope" value="Bacteria"/>
</dbReference>
<name>A0A0B7JGA2_9GAMM</name>
<dbReference type="RefSeq" id="WP_036796039.1">
    <property type="nucleotide sequence ID" value="NZ_JAUZMX010000001.1"/>
</dbReference>
<sequence>MIKYYLSIVGLLTFLITPTMTQAAASIETNLTYNGGKKLTSGWFLSSQSRQQQSFDVWQIDSGYAYSVTDNTQLYVSTHLTSGTDSQSASNGLTSGVKYAVSPRISINSAITSETINSHTTVGLEFSSQYDVSQKVNVRATVDYAELEQIIELGLGFSF</sequence>
<dbReference type="InterPro" id="IPR016895">
    <property type="entry name" value="UCP028680"/>
</dbReference>